<dbReference type="EC" id="3.6.1.41" evidence="1"/>
<evidence type="ECO:0000313" key="9">
    <source>
        <dbReference type="Proteomes" id="UP000753256"/>
    </source>
</evidence>
<dbReference type="GO" id="GO:0000166">
    <property type="term" value="F:nucleotide binding"/>
    <property type="evidence" value="ECO:0007669"/>
    <property type="project" value="UniProtKB-KW"/>
</dbReference>
<feature type="domain" description="HD/PDEase" evidence="7">
    <location>
        <begin position="35"/>
        <end position="163"/>
    </location>
</feature>
<dbReference type="CDD" id="cd00077">
    <property type="entry name" value="HDc"/>
    <property type="match status" value="1"/>
</dbReference>
<evidence type="ECO:0000256" key="2">
    <source>
        <dbReference type="ARBA" id="ARBA00022723"/>
    </source>
</evidence>
<evidence type="ECO:0000256" key="3">
    <source>
        <dbReference type="ARBA" id="ARBA00022741"/>
    </source>
</evidence>
<proteinExistence type="predicted"/>
<keyword evidence="5" id="KW-0408">Iron</keyword>
<name>A0A921LTP3_9ACTN</name>
<organism evidence="8 9">
    <name type="scientific">Enorma phocaeensis</name>
    <dbReference type="NCBI Taxonomy" id="1871019"/>
    <lineage>
        <taxon>Bacteria</taxon>
        <taxon>Bacillati</taxon>
        <taxon>Actinomycetota</taxon>
        <taxon>Coriobacteriia</taxon>
        <taxon>Coriobacteriales</taxon>
        <taxon>Coriobacteriaceae</taxon>
        <taxon>Enorma</taxon>
    </lineage>
</organism>
<dbReference type="NCBIfam" id="TIGR00488">
    <property type="entry name" value="bis(5'-nucleosyl)-tetraphosphatase (symmetrical) YqeK"/>
    <property type="match status" value="1"/>
</dbReference>
<dbReference type="PANTHER" id="PTHR35795">
    <property type="entry name" value="SLR1885 PROTEIN"/>
    <property type="match status" value="1"/>
</dbReference>
<evidence type="ECO:0000256" key="5">
    <source>
        <dbReference type="ARBA" id="ARBA00023004"/>
    </source>
</evidence>
<gene>
    <name evidence="8" type="primary">yqeK</name>
    <name evidence="8" type="ORF">K8V70_04120</name>
</gene>
<sequence length="210" mass="23348">MEQLKQTVSFQLGFAGDELKVLEHIEEMLAVRMKEKPKRHAHSVGVARTAVKLARVYGVNLFDAAAAGFLHDWDKVVEDGELVARAVRYRIPIEGSPALASPLLHGPVAARELPELFPELDEAVFQAIDRHTVGACDMTPLDMVIFVADAIEPGRHGRYADELRGLVGKATLEKLFFACFSQGLVYVINTGRYLYPTALTIYNHYALTQR</sequence>
<dbReference type="Pfam" id="PF01966">
    <property type="entry name" value="HD"/>
    <property type="match status" value="1"/>
</dbReference>
<keyword evidence="3" id="KW-0547">Nucleotide-binding</keyword>
<dbReference type="PANTHER" id="PTHR35795:SF1">
    <property type="entry name" value="BIS(5'-NUCLEOSYL)-TETRAPHOSPHATASE, SYMMETRICAL"/>
    <property type="match status" value="1"/>
</dbReference>
<dbReference type="InterPro" id="IPR005249">
    <property type="entry name" value="YqeK"/>
</dbReference>
<dbReference type="InterPro" id="IPR003607">
    <property type="entry name" value="HD/PDEase_dom"/>
</dbReference>
<dbReference type="Gene3D" id="1.10.3210.10">
    <property type="entry name" value="Hypothetical protein af1432"/>
    <property type="match status" value="1"/>
</dbReference>
<dbReference type="SMART" id="SM00471">
    <property type="entry name" value="HDc"/>
    <property type="match status" value="1"/>
</dbReference>
<evidence type="ECO:0000256" key="1">
    <source>
        <dbReference type="ARBA" id="ARBA00012506"/>
    </source>
</evidence>
<evidence type="ECO:0000256" key="4">
    <source>
        <dbReference type="ARBA" id="ARBA00022801"/>
    </source>
</evidence>
<dbReference type="AlphaFoldDB" id="A0A921LTP3"/>
<dbReference type="GO" id="GO:0046872">
    <property type="term" value="F:metal ion binding"/>
    <property type="evidence" value="ECO:0007669"/>
    <property type="project" value="UniProtKB-KW"/>
</dbReference>
<protein>
    <recommendedName>
        <fullName evidence="1">bis(5'-nucleosyl)-tetraphosphatase (symmetrical)</fullName>
        <ecNumber evidence="1">3.6.1.41</ecNumber>
    </recommendedName>
</protein>
<keyword evidence="2" id="KW-0479">Metal-binding</keyword>
<evidence type="ECO:0000256" key="6">
    <source>
        <dbReference type="ARBA" id="ARBA00049417"/>
    </source>
</evidence>
<keyword evidence="4 8" id="KW-0378">Hydrolase</keyword>
<dbReference type="Proteomes" id="UP000753256">
    <property type="component" value="Unassembled WGS sequence"/>
</dbReference>
<dbReference type="RefSeq" id="WP_273189539.1">
    <property type="nucleotide sequence ID" value="NZ_DYUZ01000016.1"/>
</dbReference>
<comment type="caution">
    <text evidence="8">The sequence shown here is derived from an EMBL/GenBank/DDBJ whole genome shotgun (WGS) entry which is preliminary data.</text>
</comment>
<dbReference type="GO" id="GO:0008803">
    <property type="term" value="F:bis(5'-nucleosyl)-tetraphosphatase (symmetrical) activity"/>
    <property type="evidence" value="ECO:0007669"/>
    <property type="project" value="UniProtKB-EC"/>
</dbReference>
<dbReference type="InterPro" id="IPR051094">
    <property type="entry name" value="Diverse_Catalytic_Enzymes"/>
</dbReference>
<reference evidence="8" key="1">
    <citation type="journal article" date="2021" name="PeerJ">
        <title>Extensive microbial diversity within the chicken gut microbiome revealed by metagenomics and culture.</title>
        <authorList>
            <person name="Gilroy R."/>
            <person name="Ravi A."/>
            <person name="Getino M."/>
            <person name="Pursley I."/>
            <person name="Horton D.L."/>
            <person name="Alikhan N.F."/>
            <person name="Baker D."/>
            <person name="Gharbi K."/>
            <person name="Hall N."/>
            <person name="Watson M."/>
            <person name="Adriaenssens E.M."/>
            <person name="Foster-Nyarko E."/>
            <person name="Jarju S."/>
            <person name="Secka A."/>
            <person name="Antonio M."/>
            <person name="Oren A."/>
            <person name="Chaudhuri R.R."/>
            <person name="La Ragione R."/>
            <person name="Hildebrand F."/>
            <person name="Pallen M.J."/>
        </authorList>
    </citation>
    <scope>NUCLEOTIDE SEQUENCE</scope>
    <source>
        <strain evidence="8">ChiHjej13B12-9602</strain>
    </source>
</reference>
<accession>A0A921LTP3</accession>
<dbReference type="InterPro" id="IPR006674">
    <property type="entry name" value="HD_domain"/>
</dbReference>
<evidence type="ECO:0000259" key="7">
    <source>
        <dbReference type="SMART" id="SM00471"/>
    </source>
</evidence>
<dbReference type="EMBL" id="DYUZ01000016">
    <property type="protein sequence ID" value="HJG37037.1"/>
    <property type="molecule type" value="Genomic_DNA"/>
</dbReference>
<evidence type="ECO:0000313" key="8">
    <source>
        <dbReference type="EMBL" id="HJG37037.1"/>
    </source>
</evidence>
<dbReference type="SUPFAM" id="SSF109604">
    <property type="entry name" value="HD-domain/PDEase-like"/>
    <property type="match status" value="1"/>
</dbReference>
<reference evidence="8" key="2">
    <citation type="submission" date="2021-09" db="EMBL/GenBank/DDBJ databases">
        <authorList>
            <person name="Gilroy R."/>
        </authorList>
    </citation>
    <scope>NUCLEOTIDE SEQUENCE</scope>
    <source>
        <strain evidence="8">ChiHjej13B12-9602</strain>
    </source>
</reference>
<comment type="catalytic activity">
    <reaction evidence="6">
        <text>P(1),P(4)-bis(5'-adenosyl) tetraphosphate + H2O = 2 ADP + 2 H(+)</text>
        <dbReference type="Rhea" id="RHEA:24252"/>
        <dbReference type="ChEBI" id="CHEBI:15377"/>
        <dbReference type="ChEBI" id="CHEBI:15378"/>
        <dbReference type="ChEBI" id="CHEBI:58141"/>
        <dbReference type="ChEBI" id="CHEBI:456216"/>
        <dbReference type="EC" id="3.6.1.41"/>
    </reaction>
</comment>